<comment type="caution">
    <text evidence="17">The sequence shown here is derived from an EMBL/GenBank/DDBJ whole genome shotgun (WGS) entry which is preliminary data.</text>
</comment>
<comment type="catalytic activity">
    <reaction evidence="10 12">
        <text>tRNA(Sec) + L-serine + ATP = L-seryl-tRNA(Sec) + AMP + diphosphate + H(+)</text>
        <dbReference type="Rhea" id="RHEA:42580"/>
        <dbReference type="Rhea" id="RHEA-COMP:9742"/>
        <dbReference type="Rhea" id="RHEA-COMP:10128"/>
        <dbReference type="ChEBI" id="CHEBI:15378"/>
        <dbReference type="ChEBI" id="CHEBI:30616"/>
        <dbReference type="ChEBI" id="CHEBI:33019"/>
        <dbReference type="ChEBI" id="CHEBI:33384"/>
        <dbReference type="ChEBI" id="CHEBI:78442"/>
        <dbReference type="ChEBI" id="CHEBI:78533"/>
        <dbReference type="ChEBI" id="CHEBI:456215"/>
        <dbReference type="EC" id="6.1.1.11"/>
    </reaction>
</comment>
<comment type="pathway">
    <text evidence="2 12">Aminoacyl-tRNA biosynthesis; selenocysteinyl-tRNA(Sec) biosynthesis; L-seryl-tRNA(Sec) from L-serine and tRNA(Sec): step 1/1.</text>
</comment>
<evidence type="ECO:0000313" key="18">
    <source>
        <dbReference type="Proteomes" id="UP000035444"/>
    </source>
</evidence>
<dbReference type="PRINTS" id="PR00981">
    <property type="entry name" value="TRNASYNTHSER"/>
</dbReference>
<dbReference type="SUPFAM" id="SSF46589">
    <property type="entry name" value="tRNA-binding arm"/>
    <property type="match status" value="1"/>
</dbReference>
<dbReference type="Proteomes" id="UP000035444">
    <property type="component" value="Unassembled WGS sequence"/>
</dbReference>
<dbReference type="Gene3D" id="1.10.287.40">
    <property type="entry name" value="Serine-tRNA synthetase, tRNA binding domain"/>
    <property type="match status" value="1"/>
</dbReference>
<evidence type="ECO:0000256" key="8">
    <source>
        <dbReference type="ARBA" id="ARBA00022917"/>
    </source>
</evidence>
<feature type="binding site" evidence="12 14">
    <location>
        <begin position="347"/>
        <end position="350"/>
    </location>
    <ligand>
        <name>ATP</name>
        <dbReference type="ChEBI" id="CHEBI:30616"/>
    </ligand>
</feature>
<keyword evidence="18" id="KW-1185">Reference proteome</keyword>
<organism evidence="17 18">
    <name type="scientific">Kiloniella spongiae</name>
    <dbReference type="NCBI Taxonomy" id="1489064"/>
    <lineage>
        <taxon>Bacteria</taxon>
        <taxon>Pseudomonadati</taxon>
        <taxon>Pseudomonadota</taxon>
        <taxon>Alphaproteobacteria</taxon>
        <taxon>Rhodospirillales</taxon>
        <taxon>Kiloniellaceae</taxon>
        <taxon>Kiloniella</taxon>
    </lineage>
</organism>
<dbReference type="GO" id="GO:0005737">
    <property type="term" value="C:cytoplasm"/>
    <property type="evidence" value="ECO:0007669"/>
    <property type="project" value="UniProtKB-SubCell"/>
</dbReference>
<protein>
    <recommendedName>
        <fullName evidence="12">Serine--tRNA ligase</fullName>
        <ecNumber evidence="12">6.1.1.11</ecNumber>
    </recommendedName>
    <alternativeName>
        <fullName evidence="12">Seryl-tRNA synthetase</fullName>
        <shortName evidence="12">SerRS</shortName>
    </alternativeName>
    <alternativeName>
        <fullName evidence="12">Seryl-tRNA(Ser/Sec) synthetase</fullName>
    </alternativeName>
</protein>
<sequence>MYDLKLIRETPEVFDEGLKRRNMELMSAQILELDKQHRALQAELQDMQARRNEASKQIGIAKRNGEDASDLMAEVAGIKEGMSEKETVESDLGNQIKTILAGIPNRPKDDIPVGEDENDNVLVRTVGDKPELSFDAKQHFELGEESGEMDFELAAKLSGSRFVVLKGSVARLYRALSQFMIDLHIDEHGYTEVIPPVLVRDHVMYGTSQLPKFAEDSFRTENGFWLIPTAEVPLTNTVAGEILKEDELPKRMTALTPCFRSEAGSAGRDTRGMLRQHQFDKVEMVSVVHPDKSDDELERMTSCAEDVLKKLGLHYRVVVLCTGDMGFGARKTYDIEVWLPGQDAYREISSCSTCGDFQARRMNGRFRSTETKKPAFVHTLNGSGVAVGRCLIAVMENYQQADGSIIVPEVLRPYMGGKESILLND</sequence>
<dbReference type="InterPro" id="IPR045864">
    <property type="entry name" value="aa-tRNA-synth_II/BPL/LPL"/>
</dbReference>
<comment type="similarity">
    <text evidence="3 12">Belongs to the class-II aminoacyl-tRNA synthetase family. Type-1 seryl-tRNA synthetase subfamily.</text>
</comment>
<dbReference type="PANTHER" id="PTHR43697">
    <property type="entry name" value="SERYL-TRNA SYNTHETASE"/>
    <property type="match status" value="1"/>
</dbReference>
<reference evidence="17 18" key="1">
    <citation type="submission" date="2015-03" db="EMBL/GenBank/DDBJ databases">
        <title>Genome Sequence of Kiloniella spongiae MEBiC09566, isolated from a marine sponge.</title>
        <authorList>
            <person name="Shao Z."/>
            <person name="Wang L."/>
            <person name="Li X."/>
        </authorList>
    </citation>
    <scope>NUCLEOTIDE SEQUENCE [LARGE SCALE GENOMIC DNA]</scope>
    <source>
        <strain evidence="17 18">MEBiC09566</strain>
    </source>
</reference>
<dbReference type="InterPro" id="IPR006195">
    <property type="entry name" value="aa-tRNA-synth_II"/>
</dbReference>
<evidence type="ECO:0000313" key="17">
    <source>
        <dbReference type="EMBL" id="KLN61437.1"/>
    </source>
</evidence>
<dbReference type="InterPro" id="IPR033729">
    <property type="entry name" value="SerRS_core"/>
</dbReference>
<keyword evidence="15" id="KW-0175">Coiled coil</keyword>
<evidence type="ECO:0000256" key="11">
    <source>
        <dbReference type="ARBA" id="ARBA00048823"/>
    </source>
</evidence>
<dbReference type="NCBIfam" id="TIGR00414">
    <property type="entry name" value="serS"/>
    <property type="match status" value="1"/>
</dbReference>
<evidence type="ECO:0000256" key="4">
    <source>
        <dbReference type="ARBA" id="ARBA00022490"/>
    </source>
</evidence>
<keyword evidence="8 12" id="KW-0648">Protein biosynthesis</keyword>
<evidence type="ECO:0000256" key="5">
    <source>
        <dbReference type="ARBA" id="ARBA00022598"/>
    </source>
</evidence>
<keyword evidence="4 12" id="KW-0963">Cytoplasm</keyword>
<evidence type="ECO:0000256" key="1">
    <source>
        <dbReference type="ARBA" id="ARBA00004496"/>
    </source>
</evidence>
<dbReference type="InterPro" id="IPR015866">
    <property type="entry name" value="Ser-tRNA-synth_1_N"/>
</dbReference>
<dbReference type="GO" id="GO:0005524">
    <property type="term" value="F:ATP binding"/>
    <property type="evidence" value="ECO:0007669"/>
    <property type="project" value="UniProtKB-UniRule"/>
</dbReference>
<evidence type="ECO:0000256" key="3">
    <source>
        <dbReference type="ARBA" id="ARBA00010728"/>
    </source>
</evidence>
<feature type="binding site" evidence="13">
    <location>
        <position position="229"/>
    </location>
    <ligand>
        <name>L-serine</name>
        <dbReference type="ChEBI" id="CHEBI:33384"/>
    </ligand>
</feature>
<dbReference type="InterPro" id="IPR002314">
    <property type="entry name" value="aa-tRNA-synt_IIb"/>
</dbReference>
<evidence type="ECO:0000256" key="12">
    <source>
        <dbReference type="HAMAP-Rule" id="MF_00176"/>
    </source>
</evidence>
<feature type="binding site" evidence="13">
    <location>
        <position position="381"/>
    </location>
    <ligand>
        <name>L-serine</name>
        <dbReference type="ChEBI" id="CHEBI:33384"/>
    </ligand>
</feature>
<evidence type="ECO:0000256" key="10">
    <source>
        <dbReference type="ARBA" id="ARBA00047929"/>
    </source>
</evidence>
<evidence type="ECO:0000256" key="14">
    <source>
        <dbReference type="PIRSR" id="PIRSR001529-2"/>
    </source>
</evidence>
<keyword evidence="6 12" id="KW-0547">Nucleotide-binding</keyword>
<proteinExistence type="inferred from homology"/>
<feature type="binding site" evidence="12 14">
    <location>
        <begin position="260"/>
        <end position="262"/>
    </location>
    <ligand>
        <name>ATP</name>
        <dbReference type="ChEBI" id="CHEBI:30616"/>
    </ligand>
</feature>
<evidence type="ECO:0000256" key="2">
    <source>
        <dbReference type="ARBA" id="ARBA00005045"/>
    </source>
</evidence>
<dbReference type="AlphaFoldDB" id="A0A0H2ML37"/>
<dbReference type="CDD" id="cd00770">
    <property type="entry name" value="SerRS_core"/>
    <property type="match status" value="1"/>
</dbReference>
<dbReference type="GO" id="GO:0016260">
    <property type="term" value="P:selenocysteine biosynthetic process"/>
    <property type="evidence" value="ECO:0007669"/>
    <property type="project" value="UniProtKB-UniRule"/>
</dbReference>
<keyword evidence="9 12" id="KW-0030">Aminoacyl-tRNA synthetase</keyword>
<dbReference type="HAMAP" id="MF_00176">
    <property type="entry name" value="Ser_tRNA_synth_type1"/>
    <property type="match status" value="1"/>
</dbReference>
<dbReference type="SUPFAM" id="SSF55681">
    <property type="entry name" value="Class II aaRS and biotin synthetases"/>
    <property type="match status" value="1"/>
</dbReference>
<accession>A0A0H2ML37</accession>
<evidence type="ECO:0000256" key="7">
    <source>
        <dbReference type="ARBA" id="ARBA00022840"/>
    </source>
</evidence>
<feature type="binding site" evidence="12">
    <location>
        <position position="383"/>
    </location>
    <ligand>
        <name>L-serine</name>
        <dbReference type="ChEBI" id="CHEBI:33384"/>
    </ligand>
</feature>
<dbReference type="EC" id="6.1.1.11" evidence="12"/>
<comment type="subunit">
    <text evidence="12">Homodimer. The tRNA molecule binds across the dimer.</text>
</comment>
<dbReference type="UniPathway" id="UPA00906">
    <property type="reaction ID" value="UER00895"/>
</dbReference>
<feature type="domain" description="Aminoacyl-transfer RNA synthetases class-II family profile" evidence="16">
    <location>
        <begin position="171"/>
        <end position="408"/>
    </location>
</feature>
<comment type="caution">
    <text evidence="12">Lacks conserved residue(s) required for the propagation of feature annotation.</text>
</comment>
<feature type="binding site" evidence="12 13">
    <location>
        <position position="283"/>
    </location>
    <ligand>
        <name>L-serine</name>
        <dbReference type="ChEBI" id="CHEBI:33384"/>
    </ligand>
</feature>
<name>A0A0H2ML37_9PROT</name>
<dbReference type="Gene3D" id="3.30.930.10">
    <property type="entry name" value="Bira Bifunctional Protein, Domain 2"/>
    <property type="match status" value="1"/>
</dbReference>
<dbReference type="PATRIC" id="fig|1489064.4.peg.2729"/>
<comment type="domain">
    <text evidence="12">Consists of two distinct domains, a catalytic core and a N-terminal extension that is involved in tRNA binding.</text>
</comment>
<keyword evidence="5 12" id="KW-0436">Ligase</keyword>
<dbReference type="STRING" id="1489064.WH96_07380"/>
<evidence type="ECO:0000256" key="9">
    <source>
        <dbReference type="ARBA" id="ARBA00023146"/>
    </source>
</evidence>
<dbReference type="PROSITE" id="PS50862">
    <property type="entry name" value="AA_TRNA_LIGASE_II"/>
    <property type="match status" value="1"/>
</dbReference>
<dbReference type="PIRSF" id="PIRSF001529">
    <property type="entry name" value="Ser-tRNA-synth_IIa"/>
    <property type="match status" value="1"/>
</dbReference>
<feature type="binding site" evidence="12">
    <location>
        <begin position="229"/>
        <end position="231"/>
    </location>
    <ligand>
        <name>L-serine</name>
        <dbReference type="ChEBI" id="CHEBI:33384"/>
    </ligand>
</feature>
<dbReference type="OrthoDB" id="9804647at2"/>
<dbReference type="GO" id="GO:0006434">
    <property type="term" value="P:seryl-tRNA aminoacylation"/>
    <property type="evidence" value="ECO:0007669"/>
    <property type="project" value="UniProtKB-UniRule"/>
</dbReference>
<dbReference type="Pfam" id="PF00587">
    <property type="entry name" value="tRNA-synt_2b"/>
    <property type="match status" value="1"/>
</dbReference>
<dbReference type="RefSeq" id="WP_047763519.1">
    <property type="nucleotide sequence ID" value="NZ_LAQL01000004.1"/>
</dbReference>
<dbReference type="GO" id="GO:0004828">
    <property type="term" value="F:serine-tRNA ligase activity"/>
    <property type="evidence" value="ECO:0007669"/>
    <property type="project" value="UniProtKB-UniRule"/>
</dbReference>
<evidence type="ECO:0000256" key="6">
    <source>
        <dbReference type="ARBA" id="ARBA00022741"/>
    </source>
</evidence>
<gene>
    <name evidence="12" type="primary">serS</name>
    <name evidence="17" type="ORF">WH96_07380</name>
</gene>
<comment type="subcellular location">
    <subcellularLocation>
        <location evidence="1 12">Cytoplasm</location>
    </subcellularLocation>
</comment>
<dbReference type="InterPro" id="IPR010978">
    <property type="entry name" value="tRNA-bd_arm"/>
</dbReference>
<feature type="coiled-coil region" evidence="15">
    <location>
        <begin position="23"/>
        <end position="64"/>
    </location>
</feature>
<evidence type="ECO:0000256" key="13">
    <source>
        <dbReference type="PIRSR" id="PIRSR001529-1"/>
    </source>
</evidence>
<dbReference type="InterPro" id="IPR002317">
    <property type="entry name" value="Ser-tRNA-ligase_type_1"/>
</dbReference>
<comment type="function">
    <text evidence="12">Catalyzes the attachment of serine to tRNA(Ser). Is also able to aminoacylate tRNA(Sec) with serine, to form the misacylated tRNA L-seryl-tRNA(Sec), which will be further converted into selenocysteinyl-tRNA(Sec).</text>
</comment>
<evidence type="ECO:0000256" key="15">
    <source>
        <dbReference type="SAM" id="Coils"/>
    </source>
</evidence>
<comment type="catalytic activity">
    <reaction evidence="11 12">
        <text>tRNA(Ser) + L-serine + ATP = L-seryl-tRNA(Ser) + AMP + diphosphate + H(+)</text>
        <dbReference type="Rhea" id="RHEA:12292"/>
        <dbReference type="Rhea" id="RHEA-COMP:9669"/>
        <dbReference type="Rhea" id="RHEA-COMP:9703"/>
        <dbReference type="ChEBI" id="CHEBI:15378"/>
        <dbReference type="ChEBI" id="CHEBI:30616"/>
        <dbReference type="ChEBI" id="CHEBI:33019"/>
        <dbReference type="ChEBI" id="CHEBI:33384"/>
        <dbReference type="ChEBI" id="CHEBI:78442"/>
        <dbReference type="ChEBI" id="CHEBI:78533"/>
        <dbReference type="ChEBI" id="CHEBI:456215"/>
        <dbReference type="EC" id="6.1.1.11"/>
    </reaction>
</comment>
<dbReference type="InterPro" id="IPR042103">
    <property type="entry name" value="SerRS_1_N_sf"/>
</dbReference>
<evidence type="ECO:0000259" key="16">
    <source>
        <dbReference type="PROSITE" id="PS50862"/>
    </source>
</evidence>
<dbReference type="Pfam" id="PF02403">
    <property type="entry name" value="Seryl_tRNA_N"/>
    <property type="match status" value="1"/>
</dbReference>
<dbReference type="EMBL" id="LAQL01000004">
    <property type="protein sequence ID" value="KLN61437.1"/>
    <property type="molecule type" value="Genomic_DNA"/>
</dbReference>
<keyword evidence="7 12" id="KW-0067">ATP-binding</keyword>
<dbReference type="PANTHER" id="PTHR43697:SF1">
    <property type="entry name" value="SERINE--TRNA LIGASE"/>
    <property type="match status" value="1"/>
</dbReference>
<feature type="binding site" evidence="13">
    <location>
        <position position="260"/>
    </location>
    <ligand>
        <name>L-serine</name>
        <dbReference type="ChEBI" id="CHEBI:33384"/>
    </ligand>
</feature>